<evidence type="ECO:0000313" key="5">
    <source>
        <dbReference type="EMBL" id="QKF85082.1"/>
    </source>
</evidence>
<dbReference type="EMBL" id="CP053832">
    <property type="protein sequence ID" value="QKF85082.1"/>
    <property type="molecule type" value="Genomic_DNA"/>
</dbReference>
<dbReference type="SUPFAM" id="SSF51126">
    <property type="entry name" value="Pectin lyase-like"/>
    <property type="match status" value="1"/>
</dbReference>
<dbReference type="InterPro" id="IPR008638">
    <property type="entry name" value="FhaB/CdiA-like_TPS"/>
</dbReference>
<dbReference type="InterPro" id="IPR012334">
    <property type="entry name" value="Pectin_lyas_fold"/>
</dbReference>
<keyword evidence="3" id="KW-0732">Signal</keyword>
<dbReference type="GeneID" id="77176563"/>
<feature type="signal peptide" evidence="3">
    <location>
        <begin position="1"/>
        <end position="23"/>
    </location>
</feature>
<evidence type="ECO:0000256" key="1">
    <source>
        <dbReference type="SAM" id="Coils"/>
    </source>
</evidence>
<proteinExistence type="predicted"/>
<dbReference type="GO" id="GO:0003824">
    <property type="term" value="F:catalytic activity"/>
    <property type="evidence" value="ECO:0007669"/>
    <property type="project" value="UniProtKB-ARBA"/>
</dbReference>
<feature type="chain" id="PRO_5042295012" evidence="3">
    <location>
        <begin position="24"/>
        <end position="2862"/>
    </location>
</feature>
<gene>
    <name evidence="5" type="ORF">CURT_1654</name>
</gene>
<evidence type="ECO:0000313" key="6">
    <source>
        <dbReference type="Proteomes" id="UP000509722"/>
    </source>
</evidence>
<dbReference type="InterPro" id="IPR011050">
    <property type="entry name" value="Pectin_lyase_fold/virulence"/>
</dbReference>
<accession>A0AAE7EBF7</accession>
<evidence type="ECO:0000256" key="2">
    <source>
        <dbReference type="SAM" id="MobiDB-lite"/>
    </source>
</evidence>
<dbReference type="InterPro" id="IPR025157">
    <property type="entry name" value="Hemagglutinin_rpt"/>
</dbReference>
<dbReference type="Gene3D" id="2.160.20.10">
    <property type="entry name" value="Single-stranded right-handed beta-helix, Pectin lyase-like"/>
    <property type="match status" value="1"/>
</dbReference>
<sequence length="2862" mass="319521">MNFKNHLNIILSLTLLFPNLSLAEILADTNVPKSNQPTILKTPNNAIQVDIVKPNNKGVSINEYSKFNTTDDGTILNNSRNGADTITGGYIHANPRLSEGSAKLIVNKINSDKKSSLKGNIEIAGDKADLMIANPSGIDIDGVHFINSKSTTLTTGELKFKDGALNNIDVKQGEISISNRGLKDESNYLNIISKTAKISANVYANNLNIITGKNKLDKDLNILSSSSDDTKISIDTSNLGGMYANRIKLIATNKGIGVNNNAKIVANNDISINLNGDLINKADIVSNDNINIKAKDVENSGNNDKKTIVKSQTINLKANNLNNKDSIIQTNSKLTLKSNNLINKDSIIGKDNLNKNTHNNIKNNNNNNKKNTNNSQIVVKNTILNKNSKILSNKLNLEINKDIDNKNSNLNISSINNKLDNIKNSNTNFIVENEVNLNLNSLLQNSSNFSSNNNLSIKADSDIINSHNSQISSCKNLNLIASNTIKNSNSKLVSNGDINLKSNYIYTDKLISSNKNLFIDSKKIDNLGDIKANNITINSNFLNNELSIISYSNLDIKTNFLNNKNSLVYALNKAIIKSDEIINSSDEKNNKGIQAKNLKIDSTTLDNSNGNIISNGLLDIKIKDSLNNTLGYIGAYLDLNLNSSLLNNKDGFIISNKNLFINTDKYSNHGNLQARKNLSLITKDTINYNGGFYANKDIFIKTTDDFINNTKLISNNNLIINANNITNKGTIHSLNDMSLNSYLNLNNFGEIASNKNLFINSNYLMNNKANIYSNKALIINSNDILNIDKSTLYSKDDMILNTNTLINKDSSNIISDKNLNIFYTKDKISNNSLDYNNLLKSNYDYLSYLSKLNSNENYKSLKIDNLSSLMYSRGDMSINAKELNNRSLDELKINKNPKTKKGSINLRDNNQKIIPFGVDIDKLKQDIIENYKINNNYKEPSSKYVENELKKEIINKNEKLYILSLHKNTKSNGKNIYNDIKFDFINNQAIITTSHIRDNEKTRKIDYAINKQTINEDDLAKFRPSSIISNKSINFLTNNLLNDKSIVFANKDINLKDTNLINQGLDLTHNIISRATYEWREKKRRRDKIRHKWVTKGGSLGTISKNYQEVGYPSIFAANGKITGSLAKLNNGKPNIADTIINKTPKFMKDDKDIFYKSLLKKDIYLNNITNPYKNNSFIISNNPPTFKDNFINPTNQKYYYLNNGYIYDENIPNSDYMHNKLTYIYDFRNSALKSILFKNNTPLNASSLIYSGSGISLDIDGDLNNYSSIISNNYIKINANNITNKFADIKANNELILNANNDILNLSSLIEAGSIYLQANNIFNQTLSNTNTLTHSYGKESFTNIADISAITSTKGDTVLNAKDSIYLRGSNINSNKNIALLANNNILSKTVKDKGSYDFSMSGGYYKRDYEYSLGSNLNAKENILLKANKDITLISSNLNSNKDTILNSGNNINVLSSLESDYSETKSTSKGFMSKKTELIKSLEQNVKSSNIDGKNVLINSGKNITIAGSSIKANNAINLNSNNDINILSSKYSNFSQSYKSKSKFGGVSKSINLDESANTLLKSSSLKSSDILLNSNFNILLSSATINADQSIFLNAKDSVFINSSKEITSKRSISKKSSFNPFNLALSISSLGVIDNPIYTQNIHKDLNSKVTQKASNLKANKDILINSNNDININGSNLIANKDISLTSKKGSVNILASKDSITNAVYDKKIEVSMISPFESFKNSINDIKNQETKAKTNLAKASYDEYDKQTNISKTNSSNLISNQNIKINSFKDTDIIGSNLNAKENINLSSKHGDINILSSTNNLLEDIKKKNIEATLSLTVQNEYAQIGSAAKDLEEATKQLKSVKKEYDSYKKELNSLKDKLSNLKQRYKNKEEGIDYLDIEDLQDFINDLTDEEKYYKSNIALATENVASKSAALLSQTASAAASSGTYGFSVGVSADIKGNKFNSNLNDITNISSNLKANNINLNSYNDTTITGSNLLALNDITINSTNLNINSSQDTFTYKDKNKELSGSISFTIYGGGGGSLGLNYAQSHLNKDSIINNNSKLLANNDININTANNTAIKGANLKADNTFNLKTNNLTLQSQRDILNSNFKSNSFGVGVGFSGDNNPNPSAISNNMVSYKDTKLSNANANFSKNRSSSKTKQTVLSSITGDKVNIDVQQNTNLKGSLIAAGEYKTIIDEDGSKKTIFIDNKNLNLKTGSLTFSNLKNSNYSKKTSLGVGVNVALNKDDKNKPNNQKTNNTNLNSKITSATYSNNKDLTYNSSKTLATIGKGNLIVSNIDISNLNKDELDNFQSNKTDNLSNLDDLVRLNKDTNQINKDLYNTNINSNIDASIDTRLFSKEGRKEIKDDIQDATTIKDAITQIVTTNRASIIDFFKENYKAYNTLQGVKEQISNNKELKEILNSSNVSDTQKSKIIQEVTNSVMINLGYLPNETKAIFSDEKGYNNKNIKGFYSLQTDTSYINIKNTSTIKDLVNTTATESQRAMDTIDNIDITINRDDNSKYSQNFGEYVSRYYSYALGKDTHNYKNNSFNNNLNNINKDYYTINNYEFSKLNKNKGDNRQLHKDEIEFINNNHEEFKKYYKTKIGKNITKDEAKKLLDFSGKYMIDYEKNGWYNFKSLFGKEEYSKDEINTAMGFLIDKSKGLKFEDKYLKPFTNEAPQQDYFTATNLQFYNNSYDPSNEFFESDTLATKLYAINNPYKYSHYSRNKFNKVSDDEFKNISNTLLKNKNITQIGNWSVYPNDKSIYHQMGDDNNKQNIKLVNNDGREIVVYKKDNSYKIVDDNLNIGTYNYSNPNGGLNTFMHGIADVLPYYIYGNTPYDSFDTSKFSVTLKHIFGNNKKEADENKN</sequence>
<name>A0AAE7EBF7_9BACT</name>
<organism evidence="5 6">
    <name type="scientific">Campylobacter ureolyticus</name>
    <dbReference type="NCBI Taxonomy" id="827"/>
    <lineage>
        <taxon>Bacteria</taxon>
        <taxon>Pseudomonadati</taxon>
        <taxon>Campylobacterota</taxon>
        <taxon>Epsilonproteobacteria</taxon>
        <taxon>Campylobacterales</taxon>
        <taxon>Campylobacteraceae</taxon>
        <taxon>Campylobacter</taxon>
    </lineage>
</organism>
<dbReference type="Pfam" id="PF13332">
    <property type="entry name" value="Fil_haemagg_2"/>
    <property type="match status" value="5"/>
</dbReference>
<reference evidence="5 6" key="1">
    <citation type="submission" date="2020-05" db="EMBL/GenBank/DDBJ databases">
        <title>Complete genome sequencing of Campylobacter and Arcobacter type strains.</title>
        <authorList>
            <person name="Miller W.G."/>
            <person name="Yee E."/>
        </authorList>
    </citation>
    <scope>NUCLEOTIDE SEQUENCE [LARGE SCALE GENOMIC DNA]</scope>
    <source>
        <strain evidence="5 6">LMG 6451</strain>
    </source>
</reference>
<feature type="coiled-coil region" evidence="1">
    <location>
        <begin position="1838"/>
        <end position="1886"/>
    </location>
</feature>
<keyword evidence="1" id="KW-0175">Coiled coil</keyword>
<feature type="domain" description="Filamentous haemagglutinin FhaB/tRNA nuclease CdiA-like TPS" evidence="4">
    <location>
        <begin position="43"/>
        <end position="163"/>
    </location>
</feature>
<dbReference type="RefSeq" id="WP_176324089.1">
    <property type="nucleotide sequence ID" value="NZ_CP053832.1"/>
</dbReference>
<protein>
    <submittedName>
        <fullName evidence="5">Hemagglutinin domain-containing protein</fullName>
    </submittedName>
</protein>
<dbReference type="Proteomes" id="UP000509722">
    <property type="component" value="Chromosome"/>
</dbReference>
<feature type="compositionally biased region" description="Low complexity" evidence="2">
    <location>
        <begin position="354"/>
        <end position="374"/>
    </location>
</feature>
<evidence type="ECO:0000256" key="3">
    <source>
        <dbReference type="SAM" id="SignalP"/>
    </source>
</evidence>
<dbReference type="SMART" id="SM00912">
    <property type="entry name" value="Haemagg_act"/>
    <property type="match status" value="1"/>
</dbReference>
<evidence type="ECO:0000259" key="4">
    <source>
        <dbReference type="SMART" id="SM00912"/>
    </source>
</evidence>
<feature type="region of interest" description="Disordered" evidence="2">
    <location>
        <begin position="353"/>
        <end position="374"/>
    </location>
</feature>